<dbReference type="RefSeq" id="WP_099578240.1">
    <property type="nucleotide sequence ID" value="NZ_MJBI02000001.1"/>
</dbReference>
<proteinExistence type="predicted"/>
<evidence type="ECO:0000313" key="2">
    <source>
        <dbReference type="Proteomes" id="UP000229523"/>
    </source>
</evidence>
<evidence type="ECO:0000313" key="1">
    <source>
        <dbReference type="EMBL" id="RAI82535.1"/>
    </source>
</evidence>
<comment type="caution">
    <text evidence="1">The sequence shown here is derived from an EMBL/GenBank/DDBJ whole genome shotgun (WGS) entry which is preliminary data.</text>
</comment>
<reference evidence="1 2" key="1">
    <citation type="journal article" date="2018" name="Front. Microbiol.">
        <title>Description and Comparative Genomics of Macrococcus caseolyticus subsp. hominis subsp. nov., Macrococcus goetzii sp. nov., Macrococcus epidermidis sp. nov., and Macrococcus bohemicus sp. nov., Novel Macrococci From Human Clinical Material With Virulence Potential and Suspected Uptake of Foreign DNA by Natural Transformation.</title>
        <authorList>
            <person name="Maslanova I."/>
            <person name="Wertheimer Z."/>
            <person name="Sedlacek I."/>
            <person name="Svec P."/>
            <person name="Indrakova A."/>
            <person name="Kovarovic V."/>
            <person name="Schumann P."/>
            <person name="Sproer C."/>
            <person name="Kralova S."/>
            <person name="Sedo O."/>
            <person name="Kristofova L."/>
            <person name="Vrbovska V."/>
            <person name="Fuzik T."/>
            <person name="Petras P."/>
            <person name="Zdrahal Z."/>
            <person name="Ruzickova V."/>
            <person name="Doskar J."/>
            <person name="Pantucek R."/>
        </authorList>
    </citation>
    <scope>NUCLEOTIDE SEQUENCE [LARGE SCALE GENOMIC DNA]</scope>
    <source>
        <strain evidence="1 2">CCM 4927</strain>
    </source>
</reference>
<organism evidence="1 2">
    <name type="scientific">Macrococcoides goetzii</name>
    <dbReference type="NCBI Taxonomy" id="1891097"/>
    <lineage>
        <taxon>Bacteria</taxon>
        <taxon>Bacillati</taxon>
        <taxon>Bacillota</taxon>
        <taxon>Bacilli</taxon>
        <taxon>Bacillales</taxon>
        <taxon>Staphylococcaceae</taxon>
        <taxon>Macrococcoides</taxon>
    </lineage>
</organism>
<protein>
    <submittedName>
        <fullName evidence="1">Helix-turn-helix domain-containing protein</fullName>
    </submittedName>
</protein>
<keyword evidence="2" id="KW-1185">Reference proteome</keyword>
<dbReference type="Proteomes" id="UP000229523">
    <property type="component" value="Unassembled WGS sequence"/>
</dbReference>
<dbReference type="AlphaFoldDB" id="A0A364JNN8"/>
<sequence length="89" mass="10660">MSKVLKIEVPTKEKTIMDPKEIAMKDKRFAKVNTLATLYDVSYSTVYRWLNNLDETKFPRVYVELSSSLRLINLEEFDKYLYSMHKKYL</sequence>
<name>A0A364JNN8_9STAP</name>
<accession>A0A364JNN8</accession>
<gene>
    <name evidence="1" type="ORF">BFS35_002275</name>
</gene>
<dbReference type="EMBL" id="MJBI02000001">
    <property type="protein sequence ID" value="RAI82535.1"/>
    <property type="molecule type" value="Genomic_DNA"/>
</dbReference>